<protein>
    <submittedName>
        <fullName evidence="2">Uncharacterized protein</fullName>
    </submittedName>
</protein>
<gene>
    <name evidence="2" type="ORF">JQS30_01445</name>
</gene>
<keyword evidence="1" id="KW-0472">Membrane</keyword>
<proteinExistence type="predicted"/>
<keyword evidence="3" id="KW-1185">Reference proteome</keyword>
<reference evidence="2" key="1">
    <citation type="submission" date="2021-02" db="EMBL/GenBank/DDBJ databases">
        <title>Natronoglycomyces albus gen. nov., sp. nov, a haloalkaliphilic actinobacterium from a soda solonchak soil.</title>
        <authorList>
            <person name="Sorokin D.Y."/>
            <person name="Khijniak T.V."/>
            <person name="Zakharycheva A.P."/>
            <person name="Boueva O.V."/>
            <person name="Ariskina E.V."/>
            <person name="Hahnke R.L."/>
            <person name="Bunk B."/>
            <person name="Sproer C."/>
            <person name="Schumann P."/>
            <person name="Evtushenko L.I."/>
            <person name="Kublanov I.V."/>
        </authorList>
    </citation>
    <scope>NUCLEOTIDE SEQUENCE</scope>
    <source>
        <strain evidence="2">DSM 106290</strain>
    </source>
</reference>
<keyword evidence="1" id="KW-1133">Transmembrane helix</keyword>
<dbReference type="RefSeq" id="WP_213171633.1">
    <property type="nucleotide sequence ID" value="NZ_CP070496.1"/>
</dbReference>
<dbReference type="EMBL" id="CP070496">
    <property type="protein sequence ID" value="QSB05622.1"/>
    <property type="molecule type" value="Genomic_DNA"/>
</dbReference>
<evidence type="ECO:0000313" key="3">
    <source>
        <dbReference type="Proteomes" id="UP000662939"/>
    </source>
</evidence>
<organism evidence="2 3">
    <name type="scientific">Natronoglycomyces albus</name>
    <dbReference type="NCBI Taxonomy" id="2811108"/>
    <lineage>
        <taxon>Bacteria</taxon>
        <taxon>Bacillati</taxon>
        <taxon>Actinomycetota</taxon>
        <taxon>Actinomycetes</taxon>
        <taxon>Glycomycetales</taxon>
        <taxon>Glycomycetaceae</taxon>
        <taxon>Natronoglycomyces</taxon>
    </lineage>
</organism>
<feature type="transmembrane region" description="Helical" evidence="1">
    <location>
        <begin position="45"/>
        <end position="68"/>
    </location>
</feature>
<keyword evidence="1" id="KW-0812">Transmembrane</keyword>
<evidence type="ECO:0000313" key="2">
    <source>
        <dbReference type="EMBL" id="QSB05622.1"/>
    </source>
</evidence>
<accession>A0A895XPE8</accession>
<feature type="transmembrane region" description="Helical" evidence="1">
    <location>
        <begin position="80"/>
        <end position="99"/>
    </location>
</feature>
<sequence length="136" mass="13826">MIELSDSSASIAGIVLLTIVTIEFGGAFLLRIVRGQVPMTEFQKSFARAGHAHAGVLVTLGLVCLVLADATDLAGFAGWIARVGVPASAIFISAGFFLSSLGKGTTAPNKLIALIWIGAAFLAAGTLTLGVGLLTV</sequence>
<dbReference type="KEGG" id="nav:JQS30_01445"/>
<name>A0A895XPE8_9ACTN</name>
<feature type="transmembrane region" description="Helical" evidence="1">
    <location>
        <begin position="111"/>
        <end position="134"/>
    </location>
</feature>
<dbReference type="Proteomes" id="UP000662939">
    <property type="component" value="Chromosome"/>
</dbReference>
<dbReference type="AlphaFoldDB" id="A0A895XPE8"/>
<feature type="transmembrane region" description="Helical" evidence="1">
    <location>
        <begin position="12"/>
        <end position="33"/>
    </location>
</feature>
<evidence type="ECO:0000256" key="1">
    <source>
        <dbReference type="SAM" id="Phobius"/>
    </source>
</evidence>